<dbReference type="InterPro" id="IPR003000">
    <property type="entry name" value="Sirtuin"/>
</dbReference>
<organism evidence="7 8">
    <name type="scientific">Acinetobacter sichuanensis</name>
    <dbReference type="NCBI Taxonomy" id="2136183"/>
    <lineage>
        <taxon>Bacteria</taxon>
        <taxon>Pseudomonadati</taxon>
        <taxon>Pseudomonadota</taxon>
        <taxon>Gammaproteobacteria</taxon>
        <taxon>Moraxellales</taxon>
        <taxon>Moraxellaceae</taxon>
        <taxon>Acinetobacter</taxon>
    </lineage>
</organism>
<keyword evidence="3" id="KW-0520">NAD</keyword>
<evidence type="ECO:0000313" key="7">
    <source>
        <dbReference type="EMBL" id="RFC85471.1"/>
    </source>
</evidence>
<dbReference type="PANTHER" id="PTHR11085:SF10">
    <property type="entry name" value="NAD-DEPENDENT PROTEIN DEACYLASE SIRTUIN-5, MITOCHONDRIAL-RELATED"/>
    <property type="match status" value="1"/>
</dbReference>
<dbReference type="PROSITE" id="PS50305">
    <property type="entry name" value="SIRTUIN"/>
    <property type="match status" value="1"/>
</dbReference>
<dbReference type="Proteomes" id="UP001595455">
    <property type="component" value="Unassembled WGS sequence"/>
</dbReference>
<evidence type="ECO:0000313" key="6">
    <source>
        <dbReference type="EMBL" id="MFC2996619.1"/>
    </source>
</evidence>
<dbReference type="InterPro" id="IPR026590">
    <property type="entry name" value="Ssirtuin_cat_dom"/>
</dbReference>
<evidence type="ECO:0000313" key="9">
    <source>
        <dbReference type="Proteomes" id="UP001595455"/>
    </source>
</evidence>
<evidence type="ECO:0000259" key="5">
    <source>
        <dbReference type="PROSITE" id="PS50305"/>
    </source>
</evidence>
<dbReference type="EC" id="2.3.1.286" evidence="1"/>
<dbReference type="EMBL" id="JBHRSF010000071">
    <property type="protein sequence ID" value="MFC2996619.1"/>
    <property type="molecule type" value="Genomic_DNA"/>
</dbReference>
<keyword evidence="9" id="KW-1185">Reference proteome</keyword>
<dbReference type="InterPro" id="IPR050134">
    <property type="entry name" value="NAD-dep_sirtuin_deacylases"/>
</dbReference>
<sequence length="275" mass="31369">MLNSQHISKIQKLFSHADSLIITAGAGMGVDSGLPDFRGNHGMWQAYPALAKQRMQFTSIANPNAFQQQPHLAWGFYGHRLKLYQETIPHQGFHLLKKLSAILQLPYFIFTSNVDGQFQKAGFAENLIYECHGSIQHLQCLNVCTAKIWTTETLNPHIDHIRCEWLGELPHCPHCQALARPNILMFDDYDWIERRSQQQRQNLNAWLTQYHHPIVIELGAGTAIPTVRYFSERFAPAVIRINPREAQFSSAQGISLEYGALEGMQMIFQALNLTE</sequence>
<reference evidence="9" key="3">
    <citation type="journal article" date="2019" name="Int. J. Syst. Evol. Microbiol.">
        <title>The Global Catalogue of Microorganisms (GCM) 10K type strain sequencing project: providing services to taxonomists for standard genome sequencing and annotation.</title>
        <authorList>
            <consortium name="The Broad Institute Genomics Platform"/>
            <consortium name="The Broad Institute Genome Sequencing Center for Infectious Disease"/>
            <person name="Wu L."/>
            <person name="Ma J."/>
        </authorList>
    </citation>
    <scope>NUCLEOTIDE SEQUENCE [LARGE SCALE GENOMIC DNA]</scope>
    <source>
        <strain evidence="9">KCTC 62575</strain>
    </source>
</reference>
<reference evidence="7 8" key="2">
    <citation type="submission" date="2018-08" db="EMBL/GenBank/DDBJ databases">
        <title>The draft genome of Acinetobacter sichuanensis strain WCHAc060041.</title>
        <authorList>
            <person name="Qin J."/>
            <person name="Feng Y."/>
            <person name="Zong Z."/>
        </authorList>
    </citation>
    <scope>NUCLEOTIDE SEQUENCE [LARGE SCALE GENOMIC DNA]</scope>
    <source>
        <strain evidence="7 8">WCHAc060041</strain>
    </source>
</reference>
<comment type="caution">
    <text evidence="4">Lacks conserved residue(s) required for the propagation of feature annotation.</text>
</comment>
<protein>
    <recommendedName>
        <fullName evidence="1">protein acetyllysine N-acetyltransferase</fullName>
        <ecNumber evidence="1">2.3.1.286</ecNumber>
    </recommendedName>
</protein>
<evidence type="ECO:0000256" key="2">
    <source>
        <dbReference type="ARBA" id="ARBA00022679"/>
    </source>
</evidence>
<dbReference type="AlphaFoldDB" id="A0A371YVG0"/>
<dbReference type="Pfam" id="PF02146">
    <property type="entry name" value="SIR2"/>
    <property type="match status" value="1"/>
</dbReference>
<reference evidence="6" key="4">
    <citation type="submission" date="2024-09" db="EMBL/GenBank/DDBJ databases">
        <authorList>
            <person name="Sun Q."/>
            <person name="Mori K."/>
        </authorList>
    </citation>
    <scope>NUCLEOTIDE SEQUENCE</scope>
    <source>
        <strain evidence="6">KCTC 62575</strain>
    </source>
</reference>
<name>A0A371YVG0_9GAMM</name>
<dbReference type="SUPFAM" id="SSF52467">
    <property type="entry name" value="DHS-like NAD/FAD-binding domain"/>
    <property type="match status" value="1"/>
</dbReference>
<proteinExistence type="predicted"/>
<keyword evidence="2" id="KW-0808">Transferase</keyword>
<dbReference type="InterPro" id="IPR026591">
    <property type="entry name" value="Sirtuin_cat_small_dom_sf"/>
</dbReference>
<dbReference type="OrthoDB" id="9800582at2"/>
<gene>
    <name evidence="6" type="ORF">ACFODO_15375</name>
    <name evidence="7" type="ORF">C9E89_000695</name>
</gene>
<dbReference type="EMBL" id="PYIX02000001">
    <property type="protein sequence ID" value="RFC85471.1"/>
    <property type="molecule type" value="Genomic_DNA"/>
</dbReference>
<dbReference type="InterPro" id="IPR029035">
    <property type="entry name" value="DHS-like_NAD/FAD-binding_dom"/>
</dbReference>
<dbReference type="Gene3D" id="3.30.1600.10">
    <property type="entry name" value="SIR2/SIRT2 'Small Domain"/>
    <property type="match status" value="1"/>
</dbReference>
<dbReference type="GO" id="GO:0070403">
    <property type="term" value="F:NAD+ binding"/>
    <property type="evidence" value="ECO:0007669"/>
    <property type="project" value="InterPro"/>
</dbReference>
<dbReference type="Proteomes" id="UP000240957">
    <property type="component" value="Unassembled WGS sequence"/>
</dbReference>
<comment type="caution">
    <text evidence="7">The sequence shown here is derived from an EMBL/GenBank/DDBJ whole genome shotgun (WGS) entry which is preliminary data.</text>
</comment>
<evidence type="ECO:0000256" key="3">
    <source>
        <dbReference type="ARBA" id="ARBA00023027"/>
    </source>
</evidence>
<evidence type="ECO:0000256" key="1">
    <source>
        <dbReference type="ARBA" id="ARBA00012928"/>
    </source>
</evidence>
<reference evidence="6" key="1">
    <citation type="journal article" date="2014" name="Int. J. Syst. Evol. Microbiol.">
        <title>Complete genome of a new Firmicutes species belonging to the dominant human colonic microbiota ('Ruminococcus bicirculans') reveals two chromosomes and a selective capacity to utilize plant glucans.</title>
        <authorList>
            <consortium name="NISC Comparative Sequencing Program"/>
            <person name="Wegmann U."/>
            <person name="Louis P."/>
            <person name="Goesmann A."/>
            <person name="Henrissat B."/>
            <person name="Duncan S.H."/>
            <person name="Flint H.J."/>
        </authorList>
    </citation>
    <scope>NUCLEOTIDE SEQUENCE</scope>
    <source>
        <strain evidence="6">KCTC 62575</strain>
    </source>
</reference>
<accession>A0A371YVG0</accession>
<feature type="domain" description="Deacetylase sirtuin-type" evidence="5">
    <location>
        <begin position="1"/>
        <end position="275"/>
    </location>
</feature>
<evidence type="ECO:0000256" key="4">
    <source>
        <dbReference type="PROSITE-ProRule" id="PRU00236"/>
    </source>
</evidence>
<dbReference type="GO" id="GO:0017136">
    <property type="term" value="F:histone deacetylase activity, NAD-dependent"/>
    <property type="evidence" value="ECO:0007669"/>
    <property type="project" value="TreeGrafter"/>
</dbReference>
<evidence type="ECO:0000313" key="8">
    <source>
        <dbReference type="Proteomes" id="UP000240957"/>
    </source>
</evidence>
<dbReference type="PANTHER" id="PTHR11085">
    <property type="entry name" value="NAD-DEPENDENT PROTEIN DEACYLASE SIRTUIN-5, MITOCHONDRIAL-RELATED"/>
    <property type="match status" value="1"/>
</dbReference>
<dbReference type="RefSeq" id="WP_107006517.1">
    <property type="nucleotide sequence ID" value="NZ_JBHRSF010000071.1"/>
</dbReference>
<dbReference type="Gene3D" id="3.40.50.1220">
    <property type="entry name" value="TPP-binding domain"/>
    <property type="match status" value="1"/>
</dbReference>